<evidence type="ECO:0000313" key="2">
    <source>
        <dbReference type="Proteomes" id="UP000594430"/>
    </source>
</evidence>
<sequence length="79" mass="8989">MKRRRAQGDAGAIVWVVLFVAALGLLASRYPSMIERRVEARKAQQQAVQPERRVSETTVEIMLPDGRRLRQLESEALTK</sequence>
<dbReference type="Proteomes" id="UP000594430">
    <property type="component" value="Chromosome"/>
</dbReference>
<reference evidence="1 2" key="1">
    <citation type="submission" date="2020-11" db="EMBL/GenBank/DDBJ databases">
        <title>Pseudomonas fulva producing VIM-24.</title>
        <authorList>
            <person name="Liu S."/>
        </authorList>
    </citation>
    <scope>NUCLEOTIDE SEQUENCE [LARGE SCALE GENOMIC DNA]</scope>
    <source>
        <strain evidence="1 2">ZDHY414</strain>
    </source>
</reference>
<evidence type="ECO:0000313" key="1">
    <source>
        <dbReference type="EMBL" id="QPH50719.1"/>
    </source>
</evidence>
<protein>
    <submittedName>
        <fullName evidence="1">Uncharacterized protein</fullName>
    </submittedName>
</protein>
<proteinExistence type="predicted"/>
<accession>A0A7S9Q4B3</accession>
<dbReference type="EMBL" id="CP064946">
    <property type="protein sequence ID" value="QPH50719.1"/>
    <property type="molecule type" value="Genomic_DNA"/>
</dbReference>
<dbReference type="AlphaFoldDB" id="A0A7S9Q4B3"/>
<name>A0A7S9Q4B3_9PSED</name>
<gene>
    <name evidence="1" type="ORF">IZU98_08485</name>
</gene>
<dbReference type="RefSeq" id="WP_028687299.1">
    <property type="nucleotide sequence ID" value="NZ_CANLYG010000016.1"/>
</dbReference>
<organism evidence="1 2">
    <name type="scientific">Pseudomonas fulva</name>
    <dbReference type="NCBI Taxonomy" id="47880"/>
    <lineage>
        <taxon>Bacteria</taxon>
        <taxon>Pseudomonadati</taxon>
        <taxon>Pseudomonadota</taxon>
        <taxon>Gammaproteobacteria</taxon>
        <taxon>Pseudomonadales</taxon>
        <taxon>Pseudomonadaceae</taxon>
        <taxon>Pseudomonas</taxon>
    </lineage>
</organism>